<accession>A0A183A2E2</accession>
<proteinExistence type="predicted"/>
<dbReference type="WBParaSite" id="ECPE_0000112701-mRNA-1">
    <property type="protein sequence ID" value="ECPE_0000112701-mRNA-1"/>
    <property type="gene ID" value="ECPE_0000112701"/>
</dbReference>
<protein>
    <submittedName>
        <fullName evidence="1">MT domain-containing protein</fullName>
    </submittedName>
</protein>
<reference evidence="1" key="1">
    <citation type="submission" date="2016-06" db="UniProtKB">
        <authorList>
            <consortium name="WormBaseParasite"/>
        </authorList>
    </citation>
    <scope>IDENTIFICATION</scope>
</reference>
<evidence type="ECO:0000313" key="1">
    <source>
        <dbReference type="WBParaSite" id="ECPE_0000112701-mRNA-1"/>
    </source>
</evidence>
<sequence length="86" mass="9667">LTSLKKKIEKELPADTVEKVRDKLQYVREKIKEEGQSLAKHEALKKGIDNLSKAGEQIRDATKSLGDAEILKVAMKVIAVIDITYF</sequence>
<organism evidence="1">
    <name type="scientific">Echinostoma caproni</name>
    <dbReference type="NCBI Taxonomy" id="27848"/>
    <lineage>
        <taxon>Eukaryota</taxon>
        <taxon>Metazoa</taxon>
        <taxon>Spiralia</taxon>
        <taxon>Lophotrochozoa</taxon>
        <taxon>Platyhelminthes</taxon>
        <taxon>Trematoda</taxon>
        <taxon>Digenea</taxon>
        <taxon>Plagiorchiida</taxon>
        <taxon>Echinostomata</taxon>
        <taxon>Echinostomatoidea</taxon>
        <taxon>Echinostomatidae</taxon>
        <taxon>Echinostoma</taxon>
    </lineage>
</organism>
<name>A0A183A2E2_9TREM</name>
<dbReference type="AlphaFoldDB" id="A0A183A2E2"/>